<gene>
    <name evidence="2" type="ORF">DMN91_001994</name>
</gene>
<proteinExistence type="predicted"/>
<evidence type="ECO:0000256" key="1">
    <source>
        <dbReference type="SAM" id="Phobius"/>
    </source>
</evidence>
<comment type="caution">
    <text evidence="2">The sequence shown here is derived from an EMBL/GenBank/DDBJ whole genome shotgun (WGS) entry which is preliminary data.</text>
</comment>
<evidence type="ECO:0008006" key="4">
    <source>
        <dbReference type="Google" id="ProtNLM"/>
    </source>
</evidence>
<protein>
    <recommendedName>
        <fullName evidence="4">Transmembrane protein</fullName>
    </recommendedName>
</protein>
<reference evidence="2 3" key="1">
    <citation type="journal article" date="2018" name="Genome Res.">
        <title>The genomic architecture and molecular evolution of ant odorant receptors.</title>
        <authorList>
            <person name="McKenzie S.K."/>
            <person name="Kronauer D.J.C."/>
        </authorList>
    </citation>
    <scope>NUCLEOTIDE SEQUENCE [LARGE SCALE GENOMIC DNA]</scope>
    <source>
        <strain evidence="2">Clonal line C1</strain>
    </source>
</reference>
<dbReference type="Proteomes" id="UP000279307">
    <property type="component" value="Chromosome 2"/>
</dbReference>
<dbReference type="PANTHER" id="PTHR20921:SF0">
    <property type="entry name" value="TRANSMEMBRANE PROTEIN 222"/>
    <property type="match status" value="1"/>
</dbReference>
<name>A0A3L8DZG1_OOCBI</name>
<dbReference type="EMBL" id="QOIP01000002">
    <property type="protein sequence ID" value="RLU25834.1"/>
    <property type="molecule type" value="Genomic_DNA"/>
</dbReference>
<keyword evidence="1" id="KW-0812">Transmembrane</keyword>
<evidence type="ECO:0000313" key="2">
    <source>
        <dbReference type="EMBL" id="RLU25834.1"/>
    </source>
</evidence>
<keyword evidence="1" id="KW-0472">Membrane</keyword>
<feature type="non-terminal residue" evidence="2">
    <location>
        <position position="1"/>
    </location>
</feature>
<dbReference type="InterPro" id="IPR008496">
    <property type="entry name" value="TMEM222/RTE1"/>
</dbReference>
<sequence length="202" mass="22864">DGDGGDARNCVHRPCRRTMRDPDLLTDLPELSIDSPEMDLNIHPERQRFPFCIVWTPLPIITYFLPFIGHMGIATSTGVIRDFAGPYHVSEDDMAFGKPTKYWQLDYTKAKGGIQEWDAGVAEASEIYKTRMHNLCCDNCHSHVATALNLMSYDNSTSWNMVKLAFLMLLHGKYVSVLGFLKTWLPFCILVTVALILSLCVY</sequence>
<organism evidence="2 3">
    <name type="scientific">Ooceraea biroi</name>
    <name type="common">Clonal raider ant</name>
    <name type="synonym">Cerapachys biroi</name>
    <dbReference type="NCBI Taxonomy" id="2015173"/>
    <lineage>
        <taxon>Eukaryota</taxon>
        <taxon>Metazoa</taxon>
        <taxon>Ecdysozoa</taxon>
        <taxon>Arthropoda</taxon>
        <taxon>Hexapoda</taxon>
        <taxon>Insecta</taxon>
        <taxon>Pterygota</taxon>
        <taxon>Neoptera</taxon>
        <taxon>Endopterygota</taxon>
        <taxon>Hymenoptera</taxon>
        <taxon>Apocrita</taxon>
        <taxon>Aculeata</taxon>
        <taxon>Formicoidea</taxon>
        <taxon>Formicidae</taxon>
        <taxon>Dorylinae</taxon>
        <taxon>Ooceraea</taxon>
    </lineage>
</organism>
<accession>A0A3L8DZG1</accession>
<dbReference type="AlphaFoldDB" id="A0A3L8DZG1"/>
<dbReference type="Pfam" id="PF05608">
    <property type="entry name" value="RTE1"/>
    <property type="match status" value="2"/>
</dbReference>
<feature type="transmembrane region" description="Helical" evidence="1">
    <location>
        <begin position="184"/>
        <end position="201"/>
    </location>
</feature>
<dbReference type="PANTHER" id="PTHR20921">
    <property type="entry name" value="TRANSMEMBRANE PROTEIN 222"/>
    <property type="match status" value="1"/>
</dbReference>
<keyword evidence="1" id="KW-1133">Transmembrane helix</keyword>
<dbReference type="OrthoDB" id="267284at2759"/>
<evidence type="ECO:0000313" key="3">
    <source>
        <dbReference type="Proteomes" id="UP000279307"/>
    </source>
</evidence>